<evidence type="ECO:0000259" key="2">
    <source>
        <dbReference type="PROSITE" id="PS50821"/>
    </source>
</evidence>
<dbReference type="InterPro" id="IPR036085">
    <property type="entry name" value="PAZ_dom_sf"/>
</dbReference>
<dbReference type="SUPFAM" id="SSF53098">
    <property type="entry name" value="Ribonuclease H-like"/>
    <property type="match status" value="1"/>
</dbReference>
<dbReference type="SMART" id="SM00950">
    <property type="entry name" value="Piwi"/>
    <property type="match status" value="1"/>
</dbReference>
<organism evidence="4 5">
    <name type="scientific">Strongyloides papillosus</name>
    <name type="common">Intestinal threadworm</name>
    <dbReference type="NCBI Taxonomy" id="174720"/>
    <lineage>
        <taxon>Eukaryota</taxon>
        <taxon>Metazoa</taxon>
        <taxon>Ecdysozoa</taxon>
        <taxon>Nematoda</taxon>
        <taxon>Chromadorea</taxon>
        <taxon>Rhabditida</taxon>
        <taxon>Tylenchina</taxon>
        <taxon>Panagrolaimomorpha</taxon>
        <taxon>Strongyloidoidea</taxon>
        <taxon>Strongyloididae</taxon>
        <taxon>Strongyloides</taxon>
    </lineage>
</organism>
<sequence length="699" mass="79260">MKISLKRNKILTFDNGRYFLTNPLEYGYQEGDIPLLHGGKRLGIGGQKSIKLIEGTGKEVALAVAIDTTRTVFHEPMILSDKYYSLISTPRGVMNKFVGPNAKKVIDNMKGLMCHCIHLKNKRIIVHDITVDTALTKKININGKETSIFDYYKSKYNITLKCPDYPLVVEKRIFKGVKDPAYYPMELLRVAKYQRVKQNAQTPDQTSVMASQSSIPPYKRLFEINKLHSALQLTNNDFLKEVEMSIDKSILATNGRQLRPPTILCGNKKTINIKNMNGSWEYGKGDTFVVPSTIQNWCVIIIQNKGRNMISKDIVKDFVKMYIDCARSHGITISDCAEISECPPIEEEIKNLFDYLALHKTKFVLFMTEDNITHTHNLIKLYERKYGIPTQDLKQSTASKVVKLKQFRTLENIVLKSNIKNGGHNYELNNVIKPDLMIIGIGFNHTLSGDTDSLSVVGYSANTRRNPTEFVGDIRYIRFARDGQIEFYNTVIENTVNNFKNSRGKLPKEIIIYRTSGSEGRYNDYCAYEIPYAKAMIKKYAPGAKLSFIVVEKSHNVRFFKDKINSEDKAPRQNVTPGSVVDSGVTNPKLCEFFLTSHSGIKGTVTTPKYIILYDDLNNSMDYFETLSNSLAYCYQIVSSPTSLPAPIYIANQYAERGRNILNANNHSFINEGNILDEDSANECLTYASTIFNNLRINA</sequence>
<evidence type="ECO:0000259" key="3">
    <source>
        <dbReference type="PROSITE" id="PS50822"/>
    </source>
</evidence>
<reference evidence="5" key="1">
    <citation type="submission" date="2017-02" db="UniProtKB">
        <authorList>
            <consortium name="WormBaseParasite"/>
        </authorList>
    </citation>
    <scope>IDENTIFICATION</scope>
</reference>
<dbReference type="Pfam" id="PF02170">
    <property type="entry name" value="PAZ"/>
    <property type="match status" value="1"/>
</dbReference>
<evidence type="ECO:0000313" key="5">
    <source>
        <dbReference type="WBParaSite" id="SPAL_0000974800.1"/>
    </source>
</evidence>
<dbReference type="WBParaSite" id="SPAL_0000974800.1">
    <property type="protein sequence ID" value="SPAL_0000974800.1"/>
    <property type="gene ID" value="SPAL_0000974800"/>
</dbReference>
<dbReference type="CDD" id="cd02846">
    <property type="entry name" value="PAZ_argonaute_like"/>
    <property type="match status" value="1"/>
</dbReference>
<dbReference type="SUPFAM" id="SSF101690">
    <property type="entry name" value="PAZ domain"/>
    <property type="match status" value="1"/>
</dbReference>
<dbReference type="InterPro" id="IPR012337">
    <property type="entry name" value="RNaseH-like_sf"/>
</dbReference>
<accession>A0A0N5BV83</accession>
<evidence type="ECO:0000313" key="4">
    <source>
        <dbReference type="Proteomes" id="UP000046392"/>
    </source>
</evidence>
<dbReference type="GO" id="GO:0003723">
    <property type="term" value="F:RNA binding"/>
    <property type="evidence" value="ECO:0007669"/>
    <property type="project" value="InterPro"/>
</dbReference>
<feature type="domain" description="Piwi" evidence="3">
    <location>
        <begin position="362"/>
        <end position="663"/>
    </location>
</feature>
<comment type="similarity">
    <text evidence="1">Belongs to the argonaute family.</text>
</comment>
<dbReference type="Pfam" id="PF02171">
    <property type="entry name" value="Piwi"/>
    <property type="match status" value="1"/>
</dbReference>
<protein>
    <submittedName>
        <fullName evidence="5">Piwi domain-containing protein</fullName>
    </submittedName>
</protein>
<dbReference type="InterPro" id="IPR036397">
    <property type="entry name" value="RNaseH_sf"/>
</dbReference>
<keyword evidence="4" id="KW-1185">Reference proteome</keyword>
<dbReference type="Gene3D" id="3.30.420.10">
    <property type="entry name" value="Ribonuclease H-like superfamily/Ribonuclease H"/>
    <property type="match status" value="1"/>
</dbReference>
<proteinExistence type="inferred from homology"/>
<feature type="domain" description="PAZ" evidence="2">
    <location>
        <begin position="93"/>
        <end position="192"/>
    </location>
</feature>
<evidence type="ECO:0000256" key="1">
    <source>
        <dbReference type="RuleBase" id="RU361178"/>
    </source>
</evidence>
<dbReference type="AlphaFoldDB" id="A0A0N5BV83"/>
<dbReference type="PANTHER" id="PTHR22891">
    <property type="entry name" value="EUKARYOTIC TRANSLATION INITIATION FACTOR 2C"/>
    <property type="match status" value="1"/>
</dbReference>
<dbReference type="Gene3D" id="2.170.260.10">
    <property type="entry name" value="paz domain"/>
    <property type="match status" value="1"/>
</dbReference>
<dbReference type="STRING" id="174720.A0A0N5BV83"/>
<dbReference type="InterPro" id="IPR003165">
    <property type="entry name" value="Piwi"/>
</dbReference>
<dbReference type="Gene3D" id="3.40.50.2300">
    <property type="match status" value="1"/>
</dbReference>
<dbReference type="Proteomes" id="UP000046392">
    <property type="component" value="Unplaced"/>
</dbReference>
<dbReference type="SMART" id="SM00949">
    <property type="entry name" value="PAZ"/>
    <property type="match status" value="1"/>
</dbReference>
<dbReference type="PROSITE" id="PS50822">
    <property type="entry name" value="PIWI"/>
    <property type="match status" value="1"/>
</dbReference>
<dbReference type="InterPro" id="IPR003100">
    <property type="entry name" value="PAZ_dom"/>
</dbReference>
<dbReference type="PROSITE" id="PS50821">
    <property type="entry name" value="PAZ"/>
    <property type="match status" value="1"/>
</dbReference>
<name>A0A0N5BV83_STREA</name>